<name>A0ACC6V343_9CREN</name>
<dbReference type="Proteomes" id="UP000033636">
    <property type="component" value="Unassembled WGS sequence"/>
</dbReference>
<proteinExistence type="predicted"/>
<evidence type="ECO:0000313" key="1">
    <source>
        <dbReference type="EMBL" id="MFB6491065.1"/>
    </source>
</evidence>
<comment type="caution">
    <text evidence="1">The sequence shown here is derived from an EMBL/GenBank/DDBJ whole genome shotgun (WGS) entry which is preliminary data.</text>
</comment>
<dbReference type="EC" id="1.2.1.90" evidence="1"/>
<accession>A0ACC6V343</accession>
<organism evidence="1 2">
    <name type="scientific">Thermoproteus sp. AZ2</name>
    <dbReference type="NCBI Taxonomy" id="1609232"/>
    <lineage>
        <taxon>Archaea</taxon>
        <taxon>Thermoproteota</taxon>
        <taxon>Thermoprotei</taxon>
        <taxon>Thermoproteales</taxon>
        <taxon>Thermoproteaceae</taxon>
        <taxon>Thermoproteus</taxon>
    </lineage>
</organism>
<sequence>MEVKLMERPRLSKIPFHDIVEPGAVPRFKAPIGGRWEAGAAGAAQVKSPIDFSAIAEVPKLGKEQIERALAAAYEEGRWEVRDMPGEKRLAIFHKAADLLEKYREAFVEALVVGNGKTPAAANGEVSAAVERLRRADLDVRKLYGDYVPGDWSTESLESEAIVKREPLGVVFAITPFNYPLFDVVNKFVYSAVAGNAVLLKPASSTPLPAIYFAKVLEEAGFPMKAFSVLTISGREAGELAKDKRIAAISLTGSTETGEAVIKAAGIKQYVMELGGGDPAIVLDDVDPAYAAERIALGIISYAGQRCDAIKFVFAEPKVYDELKARLVERLRRVKVGDPRDPGVEMGPLIDEETAEEVERAVKDAVEKGGAVLAGGRRWRNYIEPTLIEAPAEKVPSLYLYQKEVFAAVAVIARVKDLDEAIKLSNGRRYGLDAAVFGHDVVKIRKAIRLLEAGNVYINDYPRHGIGYFPFGGRKDSGIGREGIGYSLEYVTAYKAVVYSYKGQGIWEYL</sequence>
<reference evidence="1" key="1">
    <citation type="submission" date="2024-07" db="EMBL/GenBank/DDBJ databases">
        <title>Metagenome and Metagenome-Assembled Genomes of Archaea from a hot spring from the geothermal field of Los Azufres, Mexico.</title>
        <authorList>
            <person name="Marin-Paredes R."/>
            <person name="Martinez-Romero E."/>
            <person name="Servin-Garciduenas L.E."/>
        </authorList>
    </citation>
    <scope>NUCLEOTIDE SEQUENCE</scope>
</reference>
<gene>
    <name evidence="1" type="primary">gapN</name>
    <name evidence="1" type="ORF">TU35_007490</name>
</gene>
<dbReference type="EMBL" id="JZWT02000020">
    <property type="protein sequence ID" value="MFB6491065.1"/>
    <property type="molecule type" value="Genomic_DNA"/>
</dbReference>
<protein>
    <submittedName>
        <fullName evidence="1">NADP-dependent glyceraldehyde-3-phosphate dehydrogenase</fullName>
        <ecNumber evidence="1">1.2.1.90</ecNumber>
    </submittedName>
</protein>
<keyword evidence="1" id="KW-0560">Oxidoreductase</keyword>
<evidence type="ECO:0000313" key="2">
    <source>
        <dbReference type="Proteomes" id="UP000033636"/>
    </source>
</evidence>